<dbReference type="EMBL" id="DYZL01000014">
    <property type="protein sequence ID" value="HJH42290.1"/>
    <property type="molecule type" value="Genomic_DNA"/>
</dbReference>
<dbReference type="Pfam" id="PF03358">
    <property type="entry name" value="FMN_red"/>
    <property type="match status" value="1"/>
</dbReference>
<dbReference type="Proteomes" id="UP000236488">
    <property type="component" value="Unassembled WGS sequence"/>
</dbReference>
<reference evidence="2" key="2">
    <citation type="journal article" date="2021" name="PeerJ">
        <title>Extensive microbial diversity within the chicken gut microbiome revealed by metagenomics and culture.</title>
        <authorList>
            <person name="Gilroy R."/>
            <person name="Ravi A."/>
            <person name="Getino M."/>
            <person name="Pursley I."/>
            <person name="Horton D.L."/>
            <person name="Alikhan N.F."/>
            <person name="Baker D."/>
            <person name="Gharbi K."/>
            <person name="Hall N."/>
            <person name="Watson M."/>
            <person name="Adriaenssens E.M."/>
            <person name="Foster-Nyarko E."/>
            <person name="Jarju S."/>
            <person name="Secka A."/>
            <person name="Antonio M."/>
            <person name="Oren A."/>
            <person name="Chaudhuri R.R."/>
            <person name="La Ragione R."/>
            <person name="Hildebrand F."/>
            <person name="Pallen M.J."/>
        </authorList>
    </citation>
    <scope>NUCLEOTIDE SEQUENCE</scope>
    <source>
        <strain evidence="2">USAMLcec12-2067</strain>
    </source>
</reference>
<protein>
    <submittedName>
        <fullName evidence="3">NAD(P)H-dependent oxidoreductase</fullName>
    </submittedName>
</protein>
<dbReference type="GO" id="GO:0016491">
    <property type="term" value="F:oxidoreductase activity"/>
    <property type="evidence" value="ECO:0007669"/>
    <property type="project" value="InterPro"/>
</dbReference>
<dbReference type="InterPro" id="IPR005025">
    <property type="entry name" value="FMN_Rdtase-like_dom"/>
</dbReference>
<dbReference type="EMBL" id="PPEL01000081">
    <property type="protein sequence ID" value="PNV64619.1"/>
    <property type="molecule type" value="Genomic_DNA"/>
</dbReference>
<sequence>MQMLAIAGSLRTGSYNRQLAEAARTVVGRIRPDIGFAILNWSDVPPMNQDVEHPAPAAVRRVRGSVRASDGLWVFSPEYNHAIPGPFKNLLDWLSRPEGPTRPSVLARKPVALAGASTGMSGASHAQDQLVGVLSFLDARVMNKPRLAIPHVASQAKDGVLRLTTSASRLEAQAEAFVRFVENAREHDEG</sequence>
<evidence type="ECO:0000313" key="4">
    <source>
        <dbReference type="Proteomes" id="UP000236488"/>
    </source>
</evidence>
<feature type="domain" description="NADPH-dependent FMN reductase-like" evidence="1">
    <location>
        <begin position="1"/>
        <end position="152"/>
    </location>
</feature>
<name>A0A2K2U2V7_9ACTN</name>
<proteinExistence type="predicted"/>
<dbReference type="AlphaFoldDB" id="A0A2K2U2V7"/>
<keyword evidence="4" id="KW-1185">Reference proteome</keyword>
<evidence type="ECO:0000313" key="3">
    <source>
        <dbReference type="EMBL" id="PNV64619.1"/>
    </source>
</evidence>
<dbReference type="SUPFAM" id="SSF52218">
    <property type="entry name" value="Flavoproteins"/>
    <property type="match status" value="1"/>
</dbReference>
<evidence type="ECO:0000313" key="2">
    <source>
        <dbReference type="EMBL" id="HJH42290.1"/>
    </source>
</evidence>
<dbReference type="PANTHER" id="PTHR30543:SF21">
    <property type="entry name" value="NAD(P)H-DEPENDENT FMN REDUCTASE LOT6"/>
    <property type="match status" value="1"/>
</dbReference>
<dbReference type="Proteomes" id="UP000789325">
    <property type="component" value="Unassembled WGS sequence"/>
</dbReference>
<dbReference type="RefSeq" id="WP_092198891.1">
    <property type="nucleotide sequence ID" value="NZ_DBEYRC010000110.1"/>
</dbReference>
<reference evidence="2" key="3">
    <citation type="submission" date="2021-09" db="EMBL/GenBank/DDBJ databases">
        <authorList>
            <person name="Gilroy R."/>
        </authorList>
    </citation>
    <scope>NUCLEOTIDE SEQUENCE</scope>
    <source>
        <strain evidence="2">USAMLcec12-2067</strain>
    </source>
</reference>
<dbReference type="Gene3D" id="3.40.50.360">
    <property type="match status" value="1"/>
</dbReference>
<accession>A0A2K2U2V7</accession>
<dbReference type="GO" id="GO:0005829">
    <property type="term" value="C:cytosol"/>
    <property type="evidence" value="ECO:0007669"/>
    <property type="project" value="TreeGrafter"/>
</dbReference>
<gene>
    <name evidence="3" type="ORF">C2L80_11040</name>
    <name evidence="2" type="ORF">K8V16_00650</name>
</gene>
<reference evidence="3 4" key="1">
    <citation type="journal article" date="2018" name="Int. J. Syst. Evol. Microbiol.">
        <title>Rubneribacter badeniensis gen. nov., sp. nov. and Enteroscipio rubneri gen. nov., sp. nov., new members of the Eggerthellaceae isolated from human faeces.</title>
        <authorList>
            <person name="Danylec N."/>
            <person name="Gobl A."/>
            <person name="Stoll D.A."/>
            <person name="Hetzer B."/>
            <person name="Kulling S.E."/>
            <person name="Huch M."/>
        </authorList>
    </citation>
    <scope>NUCLEOTIDE SEQUENCE [LARGE SCALE GENOMIC DNA]</scope>
    <source>
        <strain evidence="3 4">ResAG-85</strain>
    </source>
</reference>
<dbReference type="InterPro" id="IPR050712">
    <property type="entry name" value="NAD(P)H-dep_reductase"/>
</dbReference>
<dbReference type="GO" id="GO:0010181">
    <property type="term" value="F:FMN binding"/>
    <property type="evidence" value="ECO:0007669"/>
    <property type="project" value="TreeGrafter"/>
</dbReference>
<dbReference type="PANTHER" id="PTHR30543">
    <property type="entry name" value="CHROMATE REDUCTASE"/>
    <property type="match status" value="1"/>
</dbReference>
<dbReference type="InterPro" id="IPR029039">
    <property type="entry name" value="Flavoprotein-like_sf"/>
</dbReference>
<comment type="caution">
    <text evidence="3">The sequence shown here is derived from an EMBL/GenBank/DDBJ whole genome shotgun (WGS) entry which is preliminary data.</text>
</comment>
<evidence type="ECO:0000259" key="1">
    <source>
        <dbReference type="Pfam" id="PF03358"/>
    </source>
</evidence>
<organism evidence="3 4">
    <name type="scientific">Rubneribacter badeniensis</name>
    <dbReference type="NCBI Taxonomy" id="2070688"/>
    <lineage>
        <taxon>Bacteria</taxon>
        <taxon>Bacillati</taxon>
        <taxon>Actinomycetota</taxon>
        <taxon>Coriobacteriia</taxon>
        <taxon>Eggerthellales</taxon>
        <taxon>Eggerthellaceae</taxon>
        <taxon>Rubneribacter</taxon>
    </lineage>
</organism>